<dbReference type="AlphaFoldDB" id="A0A7S4FXM3"/>
<feature type="domain" description="Major vault protein repeat" evidence="17">
    <location>
        <begin position="373"/>
        <end position="434"/>
    </location>
</feature>
<dbReference type="InterPro" id="IPR002499">
    <property type="entry name" value="Vault_N"/>
</dbReference>
<organism evidence="19">
    <name type="scientific">Eutreptiella gymnastica</name>
    <dbReference type="NCBI Taxonomy" id="73025"/>
    <lineage>
        <taxon>Eukaryota</taxon>
        <taxon>Discoba</taxon>
        <taxon>Euglenozoa</taxon>
        <taxon>Euglenida</taxon>
        <taxon>Spirocuta</taxon>
        <taxon>Euglenophyceae</taxon>
        <taxon>Eutreptiales</taxon>
        <taxon>Eutreptiaceae</taxon>
        <taxon>Eutreptiella</taxon>
    </lineage>
</organism>
<evidence type="ECO:0000256" key="3">
    <source>
        <dbReference type="ARBA" id="ARBA00018296"/>
    </source>
</evidence>
<evidence type="ECO:0000259" key="15">
    <source>
        <dbReference type="Pfam" id="PF11978"/>
    </source>
</evidence>
<dbReference type="InterPro" id="IPR036013">
    <property type="entry name" value="Band_7/SPFH_dom_sf"/>
</dbReference>
<dbReference type="Gene3D" id="6.20.380.10">
    <property type="match status" value="1"/>
</dbReference>
<keyword evidence="8 11" id="KW-0687">Ribonucleoprotein</keyword>
<dbReference type="Gene3D" id="2.30.30.620">
    <property type="match status" value="1"/>
</dbReference>
<dbReference type="GO" id="GO:0005737">
    <property type="term" value="C:cytoplasm"/>
    <property type="evidence" value="ECO:0007669"/>
    <property type="project" value="UniProtKB-SubCell"/>
</dbReference>
<evidence type="ECO:0000259" key="14">
    <source>
        <dbReference type="Pfam" id="PF01505"/>
    </source>
</evidence>
<evidence type="ECO:0000256" key="2">
    <source>
        <dbReference type="ARBA" id="ARBA00004496"/>
    </source>
</evidence>
<dbReference type="Gene3D" id="3.30.479.30">
    <property type="entry name" value="Band 7 domain"/>
    <property type="match status" value="1"/>
</dbReference>
<comment type="function">
    <text evidence="9">Required for normal vault structure. Vaults are multi-subunit structures that may act as scaffolds for proteins involved in signal transduction. Vaults may also play a role in nucleo-cytoplasmic transport.</text>
</comment>
<dbReference type="Pfam" id="PF17794">
    <property type="entry name" value="Vault_2"/>
    <property type="match status" value="1"/>
</dbReference>
<evidence type="ECO:0000313" key="19">
    <source>
        <dbReference type="EMBL" id="CAE0818493.1"/>
    </source>
</evidence>
<dbReference type="PROSITE" id="PS51224">
    <property type="entry name" value="MVP"/>
    <property type="match status" value="3"/>
</dbReference>
<dbReference type="InterPro" id="IPR041139">
    <property type="entry name" value="MVP_rep_dom"/>
</dbReference>
<dbReference type="InterPro" id="IPR039059">
    <property type="entry name" value="MVP"/>
</dbReference>
<feature type="domain" description="Major vault protein repeat" evidence="16">
    <location>
        <begin position="193"/>
        <end position="240"/>
    </location>
</feature>
<feature type="domain" description="Major vault protein repeat" evidence="18">
    <location>
        <begin position="299"/>
        <end position="347"/>
    </location>
</feature>
<feature type="repeat" description="MVP" evidence="11">
    <location>
        <begin position="143"/>
        <end position="197"/>
    </location>
</feature>
<feature type="domain" description="Major vault protein repeat" evidence="14">
    <location>
        <begin position="88"/>
        <end position="126"/>
    </location>
</feature>
<keyword evidence="12" id="KW-0175">Coiled coil</keyword>
<evidence type="ECO:0000256" key="13">
    <source>
        <dbReference type="SAM" id="MobiDB-lite"/>
    </source>
</evidence>
<dbReference type="Pfam" id="PF17795">
    <property type="entry name" value="Vault_3"/>
    <property type="match status" value="1"/>
</dbReference>
<dbReference type="Pfam" id="PF17796">
    <property type="entry name" value="Vault_4"/>
    <property type="match status" value="1"/>
</dbReference>
<dbReference type="GO" id="GO:1990904">
    <property type="term" value="C:ribonucleoprotein complex"/>
    <property type="evidence" value="ECO:0007669"/>
    <property type="project" value="UniProtKB-UniRule"/>
</dbReference>
<keyword evidence="6" id="KW-0677">Repeat</keyword>
<dbReference type="InterPro" id="IPR040989">
    <property type="entry name" value="Vault_3"/>
</dbReference>
<feature type="domain" description="Major vault protein shoulder" evidence="15">
    <location>
        <begin position="435"/>
        <end position="552"/>
    </location>
</feature>
<accession>A0A7S4FXM3</accession>
<feature type="domain" description="Major vault protein repeat" evidence="14">
    <location>
        <begin position="140"/>
        <end position="181"/>
    </location>
</feature>
<evidence type="ECO:0000256" key="8">
    <source>
        <dbReference type="ARBA" id="ARBA00023274"/>
    </source>
</evidence>
<evidence type="ECO:0000256" key="6">
    <source>
        <dbReference type="ARBA" id="ARBA00022737"/>
    </source>
</evidence>
<feature type="coiled-coil region" evidence="12">
    <location>
        <begin position="21"/>
        <end position="48"/>
    </location>
</feature>
<keyword evidence="7" id="KW-0539">Nucleus</keyword>
<dbReference type="PANTHER" id="PTHR14165">
    <property type="entry name" value="MAJOR VAULT PROTEIN"/>
    <property type="match status" value="1"/>
</dbReference>
<feature type="domain" description="Major vault protein repeat" evidence="14">
    <location>
        <begin position="245"/>
        <end position="288"/>
    </location>
</feature>
<name>A0A7S4FXM3_9EUGL</name>
<dbReference type="Gene3D" id="6.10.250.720">
    <property type="match status" value="1"/>
</dbReference>
<keyword evidence="5" id="KW-0597">Phosphoprotein</keyword>
<evidence type="ECO:0000259" key="18">
    <source>
        <dbReference type="Pfam" id="PF17796"/>
    </source>
</evidence>
<dbReference type="CDD" id="cd08825">
    <property type="entry name" value="MVP_shoulder"/>
    <property type="match status" value="1"/>
</dbReference>
<dbReference type="Gene3D" id="2.30.30.560">
    <property type="match status" value="1"/>
</dbReference>
<comment type="subcellular location">
    <subcellularLocation>
        <location evidence="2 11">Cytoplasm</location>
    </subcellularLocation>
    <subcellularLocation>
        <location evidence="1">Nucleus</location>
    </subcellularLocation>
</comment>
<dbReference type="Gene3D" id="2.30.30.550">
    <property type="entry name" value="Major Vault Protein repeat"/>
    <property type="match status" value="3"/>
</dbReference>
<evidence type="ECO:0000256" key="7">
    <source>
        <dbReference type="ARBA" id="ARBA00023242"/>
    </source>
</evidence>
<dbReference type="EMBL" id="HBJA01085168">
    <property type="protein sequence ID" value="CAE0818493.1"/>
    <property type="molecule type" value="Transcribed_RNA"/>
</dbReference>
<dbReference type="GO" id="GO:0005634">
    <property type="term" value="C:nucleus"/>
    <property type="evidence" value="ECO:0007669"/>
    <property type="project" value="UniProtKB-SubCell"/>
</dbReference>
<keyword evidence="4 11" id="KW-0963">Cytoplasm</keyword>
<evidence type="ECO:0000256" key="5">
    <source>
        <dbReference type="ARBA" id="ARBA00022553"/>
    </source>
</evidence>
<dbReference type="FunFam" id="2.30.30.560:FF:000001">
    <property type="entry name" value="major vault protein-like"/>
    <property type="match status" value="1"/>
</dbReference>
<proteinExistence type="predicted"/>
<evidence type="ECO:0000256" key="12">
    <source>
        <dbReference type="SAM" id="Coils"/>
    </source>
</evidence>
<evidence type="ECO:0000259" key="16">
    <source>
        <dbReference type="Pfam" id="PF17794"/>
    </source>
</evidence>
<dbReference type="InterPro" id="IPR043023">
    <property type="entry name" value="MVP_rep_sf"/>
</dbReference>
<dbReference type="InterPro" id="IPR041134">
    <property type="entry name" value="Vault_2"/>
</dbReference>
<evidence type="ECO:0000256" key="4">
    <source>
        <dbReference type="ARBA" id="ARBA00022490"/>
    </source>
</evidence>
<feature type="region of interest" description="Disordered" evidence="13">
    <location>
        <begin position="574"/>
        <end position="596"/>
    </location>
</feature>
<dbReference type="FunFam" id="3.30.479.30:FF:000010">
    <property type="entry name" value="major vault protein-like"/>
    <property type="match status" value="1"/>
</dbReference>
<dbReference type="Pfam" id="PF01505">
    <property type="entry name" value="Vault"/>
    <property type="match status" value="3"/>
</dbReference>
<reference evidence="19" key="1">
    <citation type="submission" date="2021-01" db="EMBL/GenBank/DDBJ databases">
        <authorList>
            <person name="Corre E."/>
            <person name="Pelletier E."/>
            <person name="Niang G."/>
            <person name="Scheremetjew M."/>
            <person name="Finn R."/>
            <person name="Kale V."/>
            <person name="Holt S."/>
            <person name="Cochrane G."/>
            <person name="Meng A."/>
            <person name="Brown T."/>
            <person name="Cohen L."/>
        </authorList>
    </citation>
    <scope>NUCLEOTIDE SEQUENCE</scope>
    <source>
        <strain evidence="19">CCMP1594</strain>
    </source>
</reference>
<dbReference type="InterPro" id="IPR041136">
    <property type="entry name" value="Vault_4"/>
</dbReference>
<dbReference type="PANTHER" id="PTHR14165:SF3">
    <property type="entry name" value="MAJOR VAULT PROTEIN"/>
    <property type="match status" value="1"/>
</dbReference>
<evidence type="ECO:0000259" key="17">
    <source>
        <dbReference type="Pfam" id="PF17795"/>
    </source>
</evidence>
<evidence type="ECO:0000256" key="9">
    <source>
        <dbReference type="ARBA" id="ARBA00024814"/>
    </source>
</evidence>
<dbReference type="Pfam" id="PF11978">
    <property type="entry name" value="MVP_shoulder"/>
    <property type="match status" value="1"/>
</dbReference>
<dbReference type="Gene3D" id="2.30.30.570">
    <property type="match status" value="1"/>
</dbReference>
<evidence type="ECO:0000256" key="11">
    <source>
        <dbReference type="PROSITE-ProRule" id="PRU00571"/>
    </source>
</evidence>
<gene>
    <name evidence="19" type="ORF">EGYM00163_LOCUS29661</name>
</gene>
<dbReference type="InterPro" id="IPR043179">
    <property type="entry name" value="Vault_2_sf"/>
</dbReference>
<sequence length="757" mass="84951">MSLRSKHFYCYRHLGHGRMVLLQKKEELRKLQEAIDDGQKELDHLRHGAKREDFKGKIAVGPVKNANWEERWESVLKWRQRHEEDQMVIKPNEALKLRARVDFTANGVQRTVGEEWLVTASGAYMPHVEEEVVGKVKARVLTEKVALHLEATKTFVDVFGKERKAGQQWLVTIKDASTHMPNVYEKVIGEVPITTLNNRQYCVVHDPVDEHLEPRFGAREVRNGECSFFLHPGESIPEGIEDVVVLAAEEALLLRAIESFEDVQDGKRVKRVPGDKWMFYGPGDYIPPVQVEVLEQRRAMALDENEGVYVRDQKTGQVRSIIGQSYMLSPTEVLWEKELPPIVEELLQLPSGSKHNIKDTASAPSVTRNKTQVVRFSVQHNAAVQIYDYKAREPRIVFGPGVVMLGPDEQFTVISLSGDKPKIPNVIKSLQLFLGPDFMTDIITVETSDHARLSLKLSYNWSFQYDKDKGETWSRLFSVPDFVGDACKAVASRIRGAIAAEVFDSFHRNSARLIRAAVFGMEESGKIRDAFTFSANGLTITNIDIQSVEPVDQKTRDSLQKSVQMAIEIVTKSQEASARHEAERKEQGAKGKLERQVIQDKAQAESARKEYLELQAETEAIESAGTAKAEAKARAEAAQIECESEVAQAKLKAEAMRITAESELKSLQAKQNKELDYQRKLNEMELTKAKELAEIESKKFTETVESIGQDTLLSIAQAGPEMQAKLLEGLGLKGYLITDGSSPINLFNTAKGMVGGL</sequence>
<protein>
    <recommendedName>
        <fullName evidence="3">Major vault protein</fullName>
    </recommendedName>
</protein>
<evidence type="ECO:0000256" key="10">
    <source>
        <dbReference type="ARBA" id="ARBA00025889"/>
    </source>
</evidence>
<dbReference type="FunFam" id="2.30.30.550:FF:000001">
    <property type="entry name" value="major vault protein-like"/>
    <property type="match status" value="3"/>
</dbReference>
<feature type="repeat" description="MVP" evidence="11">
    <location>
        <begin position="91"/>
        <end position="142"/>
    </location>
</feature>
<comment type="subunit">
    <text evidence="10">The vault ribonucleoprotein particle is a huge (400 A x 670 A) cage structure of 12.9 MDa. It consists of a dimer of half-vaults, with each half-vault comprising 39 identical major vault protein (MVP) chains, PARP4 and one or more vault RNAs (vRNAs).</text>
</comment>
<evidence type="ECO:0000256" key="1">
    <source>
        <dbReference type="ARBA" id="ARBA00004123"/>
    </source>
</evidence>
<feature type="compositionally biased region" description="Basic and acidic residues" evidence="13">
    <location>
        <begin position="577"/>
        <end position="596"/>
    </location>
</feature>
<dbReference type="InterPro" id="IPR021870">
    <property type="entry name" value="MVP_shoulder"/>
</dbReference>
<dbReference type="FunFam" id="2.30.30.570:FF:000001">
    <property type="entry name" value="major vault protein-like"/>
    <property type="match status" value="1"/>
</dbReference>
<feature type="repeat" description="MVP" evidence="11">
    <location>
        <begin position="248"/>
        <end position="303"/>
    </location>
</feature>